<dbReference type="OrthoDB" id="9806017at2"/>
<dbReference type="PRINTS" id="PR00445">
    <property type="entry name" value="HUPFHYPC"/>
</dbReference>
<dbReference type="PROSITE" id="PS01097">
    <property type="entry name" value="HUPF_HYPC"/>
    <property type="match status" value="1"/>
</dbReference>
<keyword evidence="3" id="KW-1185">Reference proteome</keyword>
<dbReference type="STRING" id="332977.SAMN05421740_111129"/>
<dbReference type="AlphaFoldDB" id="A0A1H7TKI5"/>
<evidence type="ECO:0000256" key="1">
    <source>
        <dbReference type="ARBA" id="ARBA00006018"/>
    </source>
</evidence>
<dbReference type="GO" id="GO:0051604">
    <property type="term" value="P:protein maturation"/>
    <property type="evidence" value="ECO:0007669"/>
    <property type="project" value="TreeGrafter"/>
</dbReference>
<dbReference type="Pfam" id="PF01455">
    <property type="entry name" value="HupF_HypC"/>
    <property type="match status" value="1"/>
</dbReference>
<dbReference type="EMBL" id="FNZR01000011">
    <property type="protein sequence ID" value="SEL85360.1"/>
    <property type="molecule type" value="Genomic_DNA"/>
</dbReference>
<gene>
    <name evidence="2" type="ORF">SAMN05421740_111129</name>
</gene>
<dbReference type="NCBIfam" id="TIGR00074">
    <property type="entry name" value="hypC_hupF"/>
    <property type="match status" value="1"/>
</dbReference>
<dbReference type="Proteomes" id="UP000198916">
    <property type="component" value="Unassembled WGS sequence"/>
</dbReference>
<dbReference type="SUPFAM" id="SSF159127">
    <property type="entry name" value="HupF/HypC-like"/>
    <property type="match status" value="1"/>
</dbReference>
<comment type="similarity">
    <text evidence="1">Belongs to the HupF/HypC family.</text>
</comment>
<dbReference type="Gene3D" id="2.30.30.140">
    <property type="match status" value="1"/>
</dbReference>
<name>A0A1H7TKI5_9SPHI</name>
<dbReference type="FunFam" id="2.30.30.140:FF:000022">
    <property type="entry name" value="Hydrogenase assembly chaperone HybG"/>
    <property type="match status" value="1"/>
</dbReference>
<evidence type="ECO:0000313" key="3">
    <source>
        <dbReference type="Proteomes" id="UP000198916"/>
    </source>
</evidence>
<dbReference type="PANTHER" id="PTHR35177:SF2">
    <property type="entry name" value="HYDROGENASE MATURATION FACTOR HYBG"/>
    <property type="match status" value="1"/>
</dbReference>
<dbReference type="InterPro" id="IPR001109">
    <property type="entry name" value="Hydrogenase_HupF/HypC"/>
</dbReference>
<accession>A0A1H7TKI5</accession>
<evidence type="ECO:0000313" key="2">
    <source>
        <dbReference type="EMBL" id="SEL85360.1"/>
    </source>
</evidence>
<dbReference type="PANTHER" id="PTHR35177">
    <property type="entry name" value="HYDROGENASE MATURATION FACTOR HYBG"/>
    <property type="match status" value="1"/>
</dbReference>
<organism evidence="2 3">
    <name type="scientific">Parapedobacter koreensis</name>
    <dbReference type="NCBI Taxonomy" id="332977"/>
    <lineage>
        <taxon>Bacteria</taxon>
        <taxon>Pseudomonadati</taxon>
        <taxon>Bacteroidota</taxon>
        <taxon>Sphingobacteriia</taxon>
        <taxon>Sphingobacteriales</taxon>
        <taxon>Sphingobacteriaceae</taxon>
        <taxon>Parapedobacter</taxon>
    </lineage>
</organism>
<dbReference type="RefSeq" id="WP_090608745.1">
    <property type="nucleotide sequence ID" value="NZ_FNZR01000011.1"/>
</dbReference>
<proteinExistence type="inferred from homology"/>
<dbReference type="GO" id="GO:1902670">
    <property type="term" value="F:carbon dioxide binding"/>
    <property type="evidence" value="ECO:0007669"/>
    <property type="project" value="TreeGrafter"/>
</dbReference>
<protein>
    <submittedName>
        <fullName evidence="2">Hydrogenase maturation protein HypC</fullName>
    </submittedName>
</protein>
<reference evidence="3" key="1">
    <citation type="submission" date="2016-10" db="EMBL/GenBank/DDBJ databases">
        <authorList>
            <person name="Varghese N."/>
            <person name="Submissions S."/>
        </authorList>
    </citation>
    <scope>NUCLEOTIDE SEQUENCE [LARGE SCALE GENOMIC DNA]</scope>
    <source>
        <strain evidence="3">Jip14</strain>
    </source>
</reference>
<sequence>MCLAIPGKLAAITSQLDDVFRIGRVSFEGITKDVNLALVPDARVGDYVLVHVGAAISIINAEEAARTMDALRLMGEDLNLESDADE</sequence>
<dbReference type="InterPro" id="IPR019812">
    <property type="entry name" value="Hydgase_assmbl_chp_CS"/>
</dbReference>
<dbReference type="GO" id="GO:0005506">
    <property type="term" value="F:iron ion binding"/>
    <property type="evidence" value="ECO:0007669"/>
    <property type="project" value="TreeGrafter"/>
</dbReference>